<dbReference type="SUPFAM" id="SSF56672">
    <property type="entry name" value="DNA/RNA polymerases"/>
    <property type="match status" value="1"/>
</dbReference>
<evidence type="ECO:0000313" key="4">
    <source>
        <dbReference type="EMBL" id="UEP19802.1"/>
    </source>
</evidence>
<reference evidence="4" key="1">
    <citation type="submission" date="2021-01" db="EMBL/GenBank/DDBJ databases">
        <authorList>
            <person name="Liang W."/>
            <person name="Lu Z."/>
            <person name="Jiang D."/>
            <person name="Fu Y."/>
            <person name="Xie J."/>
            <person name="Cheng J."/>
            <person name="Lin Y."/>
            <person name="Chen T."/>
        </authorList>
    </citation>
    <scope>NUCLEOTIDE SEQUENCE</scope>
    <source>
        <strain evidence="4">GB&amp;PB-4</strain>
    </source>
</reference>
<dbReference type="PANTHER" id="PTHR34456">
    <property type="entry name" value="MITOVIRUS RNA-DEPENDENT RNA POLYMERASE"/>
    <property type="match status" value="1"/>
</dbReference>
<dbReference type="InterPro" id="IPR043502">
    <property type="entry name" value="DNA/RNA_pol_sf"/>
</dbReference>
<dbReference type="GO" id="GO:0003968">
    <property type="term" value="F:RNA-directed RNA polymerase activity"/>
    <property type="evidence" value="ECO:0007669"/>
    <property type="project" value="UniProtKB-KW"/>
</dbReference>
<accession>A0A8K1YSD3</accession>
<name>A0A8K1YSD3_9VIRU</name>
<keyword evidence="3" id="KW-0548">Nucleotidyltransferase</keyword>
<keyword evidence="1 4" id="KW-0696">RNA-directed RNA polymerase</keyword>
<keyword evidence="2" id="KW-0808">Transferase</keyword>
<dbReference type="PANTHER" id="PTHR34456:SF9">
    <property type="entry name" value="MITOVIRUS RNA-DEPENDENT RNA POLYMERASE"/>
    <property type="match status" value="1"/>
</dbReference>
<evidence type="ECO:0000256" key="3">
    <source>
        <dbReference type="ARBA" id="ARBA00022695"/>
    </source>
</evidence>
<protein>
    <submittedName>
        <fullName evidence="4">RNA-dependent RNA polymerase</fullName>
    </submittedName>
</protein>
<dbReference type="InterPro" id="IPR008686">
    <property type="entry name" value="RNA_pol_mitovir"/>
</dbReference>
<dbReference type="EMBL" id="MW454891">
    <property type="protein sequence ID" value="UEP19802.1"/>
    <property type="molecule type" value="Genomic_RNA"/>
</dbReference>
<evidence type="ECO:0000256" key="1">
    <source>
        <dbReference type="ARBA" id="ARBA00022484"/>
    </source>
</evidence>
<dbReference type="Pfam" id="PF05919">
    <property type="entry name" value="Mitovir_RNA_pol"/>
    <property type="match status" value="1"/>
</dbReference>
<sequence>MKTKTKLNNSFGRKVRLELFSFAFKVIKWLCITTCGTSLPLHHFEALCSRLQHVLNNHNLDYTVKYIKAVRGNFYNYLSGNVLRSPLARSTSDGIPVILGDLIPLVRGGNRRAIALILTILTATRSLKFISEPDLTTVTQPVKGDVPDLSKHMASFWRSLGYKPITAFTLPRKLKVNEKVYRLSNGPNGRVLNTALLDIQSMPSSLKMNLSKMSPLIGARIRNFSSPVFSDFFYKIYKKFYNNKNCCRRLSCFPDKEGKMRVVGVVDNYSQLALKPLHSWLAKCLSKIKQDCTLEQGKFKSLLANGDCDIYYSVDLSAATDRFPMTVIKQLLKYQLPHEYVEAWGSVMTEVPFEYRGSLYKYNAGNPMGAYSSFNSFALTHHYIIYYCCKELGVRWKSLPYSLLGDDIVIGNAQVGELYMKVIKSLHVDYSLAKTHKSKDFYEFAKRIIYKGDEITPFPISSLKEVRKSPSALTDLLLEQKTRGWECSSIASSAEVFYGLVLSLPSKLRKKLTKRVRTAEGVLSLVRGLQDGETFLNELVHTLQLPLPHINMEVCKNIISNIAVEVFSSSAIHTFFSDDRNNFPLKETVNLMRSEWDRYIDETYQGHSSFEILKAKSFWQDTPINLAAIAVYNEYDDLMKRIQKIDSTGSDWGYYMRNFAIPTSTKSIVEGRNFSLMRSVDRFSNLIEERLQILVCYPQLLRM</sequence>
<organism evidence="4">
    <name type="scientific">Sclerotinia sclerotiorum mitovirus 42</name>
    <dbReference type="NCBI Taxonomy" id="2879888"/>
    <lineage>
        <taxon>Viruses</taxon>
        <taxon>Riboviria</taxon>
        <taxon>Orthornavirae</taxon>
        <taxon>Lenarviricota</taxon>
        <taxon>Howeltoviricetes</taxon>
        <taxon>Cryppavirales</taxon>
        <taxon>Mitoviridae</taxon>
        <taxon>Mitovirus</taxon>
    </lineage>
</organism>
<proteinExistence type="predicted"/>
<evidence type="ECO:0000256" key="2">
    <source>
        <dbReference type="ARBA" id="ARBA00022679"/>
    </source>
</evidence>